<gene>
    <name evidence="3" type="ORF">ElyMa_003006300</name>
</gene>
<feature type="compositionally biased region" description="Low complexity" evidence="1">
    <location>
        <begin position="107"/>
        <end position="117"/>
    </location>
</feature>
<evidence type="ECO:0000313" key="3">
    <source>
        <dbReference type="EMBL" id="GFS08079.1"/>
    </source>
</evidence>
<evidence type="ECO:0000256" key="1">
    <source>
        <dbReference type="SAM" id="MobiDB-lite"/>
    </source>
</evidence>
<proteinExistence type="predicted"/>
<dbReference type="EMBL" id="BMAT01006187">
    <property type="protein sequence ID" value="GFS08079.1"/>
    <property type="molecule type" value="Genomic_DNA"/>
</dbReference>
<evidence type="ECO:0000259" key="2">
    <source>
        <dbReference type="PROSITE" id="PS50181"/>
    </source>
</evidence>
<protein>
    <submittedName>
        <fullName evidence="3">F-box only protein 36</fullName>
    </submittedName>
</protein>
<dbReference type="AlphaFoldDB" id="A0AAV4IDS4"/>
<feature type="domain" description="F-box" evidence="2">
    <location>
        <begin position="22"/>
        <end position="68"/>
    </location>
</feature>
<dbReference type="InterPro" id="IPR036047">
    <property type="entry name" value="F-box-like_dom_sf"/>
</dbReference>
<dbReference type="PROSITE" id="PS50181">
    <property type="entry name" value="FBOX"/>
    <property type="match status" value="1"/>
</dbReference>
<comment type="caution">
    <text evidence="3">The sequence shown here is derived from an EMBL/GenBank/DDBJ whole genome shotgun (WGS) entry which is preliminary data.</text>
</comment>
<keyword evidence="4" id="KW-1185">Reference proteome</keyword>
<accession>A0AAV4IDS4</accession>
<sequence>MIECRAGQEELNFIDELLNGHINYLDRLPKRAQMGVILFLDVNSVVAMAKTSSHYKTLCYEDEVWSRLYKRSNLKTFMTSGLLSSALTQGWRFTYVMAFRIKKSVTQTPTGTQGQSGRMSGISHPHKSLG</sequence>
<reference evidence="3 4" key="1">
    <citation type="journal article" date="2021" name="Elife">
        <title>Chloroplast acquisition without the gene transfer in kleptoplastic sea slugs, Plakobranchus ocellatus.</title>
        <authorList>
            <person name="Maeda T."/>
            <person name="Takahashi S."/>
            <person name="Yoshida T."/>
            <person name="Shimamura S."/>
            <person name="Takaki Y."/>
            <person name="Nagai Y."/>
            <person name="Toyoda A."/>
            <person name="Suzuki Y."/>
            <person name="Arimoto A."/>
            <person name="Ishii H."/>
            <person name="Satoh N."/>
            <person name="Nishiyama T."/>
            <person name="Hasebe M."/>
            <person name="Maruyama T."/>
            <person name="Minagawa J."/>
            <person name="Obokata J."/>
            <person name="Shigenobu S."/>
        </authorList>
    </citation>
    <scope>NUCLEOTIDE SEQUENCE [LARGE SCALE GENOMIC DNA]</scope>
</reference>
<dbReference type="InterPro" id="IPR001810">
    <property type="entry name" value="F-box_dom"/>
</dbReference>
<evidence type="ECO:0000313" key="4">
    <source>
        <dbReference type="Proteomes" id="UP000762676"/>
    </source>
</evidence>
<name>A0AAV4IDS4_9GAST</name>
<feature type="region of interest" description="Disordered" evidence="1">
    <location>
        <begin position="107"/>
        <end position="130"/>
    </location>
</feature>
<organism evidence="3 4">
    <name type="scientific">Elysia marginata</name>
    <dbReference type="NCBI Taxonomy" id="1093978"/>
    <lineage>
        <taxon>Eukaryota</taxon>
        <taxon>Metazoa</taxon>
        <taxon>Spiralia</taxon>
        <taxon>Lophotrochozoa</taxon>
        <taxon>Mollusca</taxon>
        <taxon>Gastropoda</taxon>
        <taxon>Heterobranchia</taxon>
        <taxon>Euthyneura</taxon>
        <taxon>Panpulmonata</taxon>
        <taxon>Sacoglossa</taxon>
        <taxon>Placobranchoidea</taxon>
        <taxon>Plakobranchidae</taxon>
        <taxon>Elysia</taxon>
    </lineage>
</organism>
<dbReference type="Proteomes" id="UP000762676">
    <property type="component" value="Unassembled WGS sequence"/>
</dbReference>
<dbReference type="SUPFAM" id="SSF81383">
    <property type="entry name" value="F-box domain"/>
    <property type="match status" value="1"/>
</dbReference>
<dbReference type="Gene3D" id="1.20.1280.50">
    <property type="match status" value="1"/>
</dbReference>